<feature type="transmembrane region" description="Helical" evidence="8">
    <location>
        <begin position="86"/>
        <end position="107"/>
    </location>
</feature>
<dbReference type="RefSeq" id="XP_068359929.1">
    <property type="nucleotide sequence ID" value="XM_068492524.1"/>
</dbReference>
<dbReference type="Proteomes" id="UP000179807">
    <property type="component" value="Unassembled WGS sequence"/>
</dbReference>
<evidence type="ECO:0000256" key="5">
    <source>
        <dbReference type="ARBA" id="ARBA00022989"/>
    </source>
</evidence>
<dbReference type="Pfam" id="PF04178">
    <property type="entry name" value="Got1"/>
    <property type="match status" value="1"/>
</dbReference>
<evidence type="ECO:0000256" key="6">
    <source>
        <dbReference type="ARBA" id="ARBA00023136"/>
    </source>
</evidence>
<dbReference type="EMBL" id="MLAK01000716">
    <property type="protein sequence ID" value="OHT06793.1"/>
    <property type="molecule type" value="Genomic_DNA"/>
</dbReference>
<evidence type="ECO:0000256" key="3">
    <source>
        <dbReference type="ARBA" id="ARBA00022692"/>
    </source>
</evidence>
<comment type="caution">
    <text evidence="9">The sequence shown here is derived from an EMBL/GenBank/DDBJ whole genome shotgun (WGS) entry which is preliminary data.</text>
</comment>
<keyword evidence="6 8" id="KW-0472">Membrane</keyword>
<evidence type="ECO:0000256" key="4">
    <source>
        <dbReference type="ARBA" id="ARBA00022927"/>
    </source>
</evidence>
<dbReference type="AlphaFoldDB" id="A0A1J4K5Q9"/>
<dbReference type="GO" id="GO:0016192">
    <property type="term" value="P:vesicle-mediated transport"/>
    <property type="evidence" value="ECO:0007669"/>
    <property type="project" value="InterPro"/>
</dbReference>
<protein>
    <recommendedName>
        <fullName evidence="8">Vesicle transport protein</fullName>
    </recommendedName>
</protein>
<keyword evidence="4 8" id="KW-0653">Protein transport</keyword>
<dbReference type="PANTHER" id="PTHR23137">
    <property type="entry name" value="VESICLE TRANSPORT PROTEIN-RELATED"/>
    <property type="match status" value="1"/>
</dbReference>
<keyword evidence="10" id="KW-1185">Reference proteome</keyword>
<feature type="transmembrane region" description="Helical" evidence="8">
    <location>
        <begin position="27"/>
        <end position="47"/>
    </location>
</feature>
<reference evidence="9" key="1">
    <citation type="submission" date="2016-10" db="EMBL/GenBank/DDBJ databases">
        <authorList>
            <person name="Benchimol M."/>
            <person name="Almeida L.G."/>
            <person name="Vasconcelos A.T."/>
            <person name="Perreira-Neves A."/>
            <person name="Rosa I.A."/>
            <person name="Tasca T."/>
            <person name="Bogo M.R."/>
            <person name="de Souza W."/>
        </authorList>
    </citation>
    <scope>NUCLEOTIDE SEQUENCE [LARGE SCALE GENOMIC DNA]</scope>
    <source>
        <strain evidence="9">K</strain>
    </source>
</reference>
<comment type="subcellular location">
    <subcellularLocation>
        <location evidence="1 8">Membrane</location>
        <topology evidence="1 8">Multi-pass membrane protein</topology>
    </subcellularLocation>
</comment>
<organism evidence="9 10">
    <name type="scientific">Tritrichomonas foetus</name>
    <dbReference type="NCBI Taxonomy" id="1144522"/>
    <lineage>
        <taxon>Eukaryota</taxon>
        <taxon>Metamonada</taxon>
        <taxon>Parabasalia</taxon>
        <taxon>Tritrichomonadida</taxon>
        <taxon>Tritrichomonadidae</taxon>
        <taxon>Tritrichomonas</taxon>
    </lineage>
</organism>
<feature type="transmembrane region" description="Helical" evidence="8">
    <location>
        <begin position="53"/>
        <end position="74"/>
    </location>
</feature>
<dbReference type="OrthoDB" id="73614at2759"/>
<comment type="similarity">
    <text evidence="7 8">Belongs to the SFT2 family.</text>
</comment>
<dbReference type="InterPro" id="IPR011691">
    <property type="entry name" value="Vesicle_transpt_SFT2"/>
</dbReference>
<comment type="function">
    <text evidence="8">May be involved in fusion of retrograde transport vesicles derived from an endocytic compartment with the Golgi complex.</text>
</comment>
<evidence type="ECO:0000256" key="2">
    <source>
        <dbReference type="ARBA" id="ARBA00022448"/>
    </source>
</evidence>
<evidence type="ECO:0000256" key="8">
    <source>
        <dbReference type="RuleBase" id="RU363111"/>
    </source>
</evidence>
<dbReference type="GO" id="GO:0012505">
    <property type="term" value="C:endomembrane system"/>
    <property type="evidence" value="ECO:0007669"/>
    <property type="project" value="UniProtKB-ARBA"/>
</dbReference>
<dbReference type="GO" id="GO:0016020">
    <property type="term" value="C:membrane"/>
    <property type="evidence" value="ECO:0007669"/>
    <property type="project" value="UniProtKB-SubCell"/>
</dbReference>
<gene>
    <name evidence="9" type="ORF">TRFO_05494</name>
</gene>
<accession>A0A1J4K5Q9</accession>
<sequence length="155" mass="16420">MASITESIANLADKDDNCCDMSMKTRFIAGGCCIAAGFLLSFLSFISLATFDITTFAIIYSLGSIAAVAGSFFIAGPKTHIAAFKILAHIVSTAVLVGAIIMVFISACAIKSTALAVIFVIVQLVAMFFFSVTLKTTTWTIVKGFITKVFSCSKK</sequence>
<evidence type="ECO:0000313" key="9">
    <source>
        <dbReference type="EMBL" id="OHT06793.1"/>
    </source>
</evidence>
<dbReference type="PANTHER" id="PTHR23137:SF36">
    <property type="entry name" value="VESICLE TRANSPORT PROTEIN SFT2C"/>
    <property type="match status" value="1"/>
</dbReference>
<dbReference type="GeneID" id="94827228"/>
<dbReference type="GO" id="GO:0015031">
    <property type="term" value="P:protein transport"/>
    <property type="evidence" value="ECO:0007669"/>
    <property type="project" value="UniProtKB-KW"/>
</dbReference>
<dbReference type="GO" id="GO:0005737">
    <property type="term" value="C:cytoplasm"/>
    <property type="evidence" value="ECO:0007669"/>
    <property type="project" value="UniProtKB-ARBA"/>
</dbReference>
<keyword evidence="5 8" id="KW-1133">Transmembrane helix</keyword>
<name>A0A1J4K5Q9_9EUKA</name>
<proteinExistence type="inferred from homology"/>
<dbReference type="InterPro" id="IPR007305">
    <property type="entry name" value="Vesicle_transpt_Got1/SFT2"/>
</dbReference>
<keyword evidence="3 8" id="KW-0812">Transmembrane</keyword>
<evidence type="ECO:0000256" key="1">
    <source>
        <dbReference type="ARBA" id="ARBA00004141"/>
    </source>
</evidence>
<evidence type="ECO:0000256" key="7">
    <source>
        <dbReference type="ARBA" id="ARBA00025800"/>
    </source>
</evidence>
<keyword evidence="2 8" id="KW-0813">Transport</keyword>
<feature type="transmembrane region" description="Helical" evidence="8">
    <location>
        <begin position="113"/>
        <end position="134"/>
    </location>
</feature>
<dbReference type="VEuPathDB" id="TrichDB:TRFO_05494"/>
<evidence type="ECO:0000313" key="10">
    <source>
        <dbReference type="Proteomes" id="UP000179807"/>
    </source>
</evidence>